<evidence type="ECO:0000313" key="2">
    <source>
        <dbReference type="Proteomes" id="UP001596472"/>
    </source>
</evidence>
<organism evidence="1 2">
    <name type="scientific">Haloferula chungangensis</name>
    <dbReference type="NCBI Taxonomy" id="1048331"/>
    <lineage>
        <taxon>Bacteria</taxon>
        <taxon>Pseudomonadati</taxon>
        <taxon>Verrucomicrobiota</taxon>
        <taxon>Verrucomicrobiia</taxon>
        <taxon>Verrucomicrobiales</taxon>
        <taxon>Verrucomicrobiaceae</taxon>
        <taxon>Haloferula</taxon>
    </lineage>
</organism>
<keyword evidence="2" id="KW-1185">Reference proteome</keyword>
<comment type="caution">
    <text evidence="1">The sequence shown here is derived from an EMBL/GenBank/DDBJ whole genome shotgun (WGS) entry which is preliminary data.</text>
</comment>
<reference evidence="2" key="1">
    <citation type="journal article" date="2019" name="Int. J. Syst. Evol. Microbiol.">
        <title>The Global Catalogue of Microorganisms (GCM) 10K type strain sequencing project: providing services to taxonomists for standard genome sequencing and annotation.</title>
        <authorList>
            <consortium name="The Broad Institute Genomics Platform"/>
            <consortium name="The Broad Institute Genome Sequencing Center for Infectious Disease"/>
            <person name="Wu L."/>
            <person name="Ma J."/>
        </authorList>
    </citation>
    <scope>NUCLEOTIDE SEQUENCE [LARGE SCALE GENOMIC DNA]</scope>
    <source>
        <strain evidence="2">CGMCC 4.1467</strain>
    </source>
</reference>
<proteinExistence type="predicted"/>
<name>A0ABW2L1Q7_9BACT</name>
<evidence type="ECO:0000313" key="1">
    <source>
        <dbReference type="EMBL" id="MFC7336243.1"/>
    </source>
</evidence>
<dbReference type="EMBL" id="JBHTBS010000001">
    <property type="protein sequence ID" value="MFC7336243.1"/>
    <property type="molecule type" value="Genomic_DNA"/>
</dbReference>
<accession>A0ABW2L1Q7</accession>
<gene>
    <name evidence="1" type="ORF">ACFQY0_03565</name>
</gene>
<protein>
    <submittedName>
        <fullName evidence="1">Uncharacterized protein</fullName>
    </submittedName>
</protein>
<sequence length="129" mass="14539">MSLAKRLSNHFSACRLVGLAKHHSASEFPDRDQNGPYIIMQSGYEPGDPAMRPAEYVLGKSGAWLGTHWFIRLPVEERRKEFLFGTKVEVVTLMDSLSSKVKVISEKPDCIDDDAEVDEELKEITEEDA</sequence>
<dbReference type="Proteomes" id="UP001596472">
    <property type="component" value="Unassembled WGS sequence"/>
</dbReference>
<dbReference type="RefSeq" id="WP_379709160.1">
    <property type="nucleotide sequence ID" value="NZ_JBHTBS010000001.1"/>
</dbReference>